<evidence type="ECO:0000313" key="1">
    <source>
        <dbReference type="EMBL" id="CBY10560.1"/>
    </source>
</evidence>
<gene>
    <name evidence="1" type="ORF">GSOID_T00012707001</name>
</gene>
<dbReference type="InParanoid" id="E4XJB7"/>
<protein>
    <submittedName>
        <fullName evidence="1">Uncharacterized protein</fullName>
    </submittedName>
</protein>
<sequence>MQKSLEHALLSSMISKNASVRIRQPTNCDFFIYQSSLPLWVSYSIDISLRRRAKMRGKRSSSIKELMKMIQWARAIERPCLSNDVARSDRC</sequence>
<dbReference type="Proteomes" id="UP000001307">
    <property type="component" value="Unassembled WGS sequence"/>
</dbReference>
<keyword evidence="2" id="KW-1185">Reference proteome</keyword>
<name>E4XJB7_OIKDI</name>
<dbReference type="EMBL" id="FN653059">
    <property type="protein sequence ID" value="CBY10560.1"/>
    <property type="molecule type" value="Genomic_DNA"/>
</dbReference>
<accession>E4XJB7</accession>
<reference evidence="1" key="1">
    <citation type="journal article" date="2010" name="Science">
        <title>Plasticity of animal genome architecture unmasked by rapid evolution of a pelagic tunicate.</title>
        <authorList>
            <person name="Denoeud F."/>
            <person name="Henriet S."/>
            <person name="Mungpakdee S."/>
            <person name="Aury J.M."/>
            <person name="Da Silva C."/>
            <person name="Brinkmann H."/>
            <person name="Mikhaleva J."/>
            <person name="Olsen L.C."/>
            <person name="Jubin C."/>
            <person name="Canestro C."/>
            <person name="Bouquet J.M."/>
            <person name="Danks G."/>
            <person name="Poulain J."/>
            <person name="Campsteijn C."/>
            <person name="Adamski M."/>
            <person name="Cross I."/>
            <person name="Yadetie F."/>
            <person name="Muffato M."/>
            <person name="Louis A."/>
            <person name="Butcher S."/>
            <person name="Tsagkogeorga G."/>
            <person name="Konrad A."/>
            <person name="Singh S."/>
            <person name="Jensen M.F."/>
            <person name="Cong E.H."/>
            <person name="Eikeseth-Otteraa H."/>
            <person name="Noel B."/>
            <person name="Anthouard V."/>
            <person name="Porcel B.M."/>
            <person name="Kachouri-Lafond R."/>
            <person name="Nishino A."/>
            <person name="Ugolini M."/>
            <person name="Chourrout P."/>
            <person name="Nishida H."/>
            <person name="Aasland R."/>
            <person name="Huzurbazar S."/>
            <person name="Westhof E."/>
            <person name="Delsuc F."/>
            <person name="Lehrach H."/>
            <person name="Reinhardt R."/>
            <person name="Weissenbach J."/>
            <person name="Roy S.W."/>
            <person name="Artiguenave F."/>
            <person name="Postlethwait J.H."/>
            <person name="Manak J.R."/>
            <person name="Thompson E.M."/>
            <person name="Jaillon O."/>
            <person name="Du Pasquier L."/>
            <person name="Boudinot P."/>
            <person name="Liberles D.A."/>
            <person name="Volff J.N."/>
            <person name="Philippe H."/>
            <person name="Lenhard B."/>
            <person name="Roest Crollius H."/>
            <person name="Wincker P."/>
            <person name="Chourrout D."/>
        </authorList>
    </citation>
    <scope>NUCLEOTIDE SEQUENCE [LARGE SCALE GENOMIC DNA]</scope>
</reference>
<dbReference type="AlphaFoldDB" id="E4XJB7"/>
<proteinExistence type="predicted"/>
<organism evidence="1">
    <name type="scientific">Oikopleura dioica</name>
    <name type="common">Tunicate</name>
    <dbReference type="NCBI Taxonomy" id="34765"/>
    <lineage>
        <taxon>Eukaryota</taxon>
        <taxon>Metazoa</taxon>
        <taxon>Chordata</taxon>
        <taxon>Tunicata</taxon>
        <taxon>Appendicularia</taxon>
        <taxon>Copelata</taxon>
        <taxon>Oikopleuridae</taxon>
        <taxon>Oikopleura</taxon>
    </lineage>
</organism>
<evidence type="ECO:0000313" key="2">
    <source>
        <dbReference type="Proteomes" id="UP000001307"/>
    </source>
</evidence>